<comment type="similarity">
    <text evidence="1">Belongs to the membrane fusion protein (MFP) (TC 8.A.1) family.</text>
</comment>
<dbReference type="Pfam" id="PF25954">
    <property type="entry name" value="Beta-barrel_RND_2"/>
    <property type="match status" value="1"/>
</dbReference>
<dbReference type="InterPro" id="IPR006143">
    <property type="entry name" value="RND_pump_MFP"/>
</dbReference>
<dbReference type="Gene3D" id="2.40.50.100">
    <property type="match status" value="1"/>
</dbReference>
<dbReference type="Gene3D" id="2.40.30.170">
    <property type="match status" value="1"/>
</dbReference>
<dbReference type="EMBL" id="JACLAU010000002">
    <property type="protein sequence ID" value="MBC2650580.1"/>
    <property type="molecule type" value="Genomic_DNA"/>
</dbReference>
<evidence type="ECO:0000313" key="5">
    <source>
        <dbReference type="EMBL" id="MBC2650580.1"/>
    </source>
</evidence>
<feature type="domain" description="Multidrug resistance protein MdtA-like C-terminal permuted SH3" evidence="4">
    <location>
        <begin position="259"/>
        <end position="310"/>
    </location>
</feature>
<organism evidence="5 6">
    <name type="scientific">Novosphingobium aerophilum</name>
    <dbReference type="NCBI Taxonomy" id="2839843"/>
    <lineage>
        <taxon>Bacteria</taxon>
        <taxon>Pseudomonadati</taxon>
        <taxon>Pseudomonadota</taxon>
        <taxon>Alphaproteobacteria</taxon>
        <taxon>Sphingomonadales</taxon>
        <taxon>Sphingomonadaceae</taxon>
        <taxon>Novosphingobium</taxon>
    </lineage>
</organism>
<dbReference type="AlphaFoldDB" id="A0A7X1F584"/>
<evidence type="ECO:0000256" key="1">
    <source>
        <dbReference type="ARBA" id="ARBA00009477"/>
    </source>
</evidence>
<keyword evidence="6" id="KW-1185">Reference proteome</keyword>
<dbReference type="InterPro" id="IPR058792">
    <property type="entry name" value="Beta-barrel_RND_2"/>
</dbReference>
<dbReference type="Pfam" id="PF25967">
    <property type="entry name" value="RND-MFP_C"/>
    <property type="match status" value="1"/>
</dbReference>
<dbReference type="NCBIfam" id="TIGR01730">
    <property type="entry name" value="RND_mfp"/>
    <property type="match status" value="1"/>
</dbReference>
<dbReference type="GO" id="GO:0015562">
    <property type="term" value="F:efflux transmembrane transporter activity"/>
    <property type="evidence" value="ECO:0007669"/>
    <property type="project" value="TreeGrafter"/>
</dbReference>
<evidence type="ECO:0000313" key="6">
    <source>
        <dbReference type="Proteomes" id="UP000520156"/>
    </source>
</evidence>
<comment type="caution">
    <text evidence="5">The sequence shown here is derived from an EMBL/GenBank/DDBJ whole genome shotgun (WGS) entry which is preliminary data.</text>
</comment>
<reference evidence="5 6" key="1">
    <citation type="submission" date="2020-08" db="EMBL/GenBank/DDBJ databases">
        <title>The genome sequence of Novosphingobium flavum 4Y4.</title>
        <authorList>
            <person name="Liu Y."/>
        </authorList>
    </citation>
    <scope>NUCLEOTIDE SEQUENCE [LARGE SCALE GENOMIC DNA]</scope>
    <source>
        <strain evidence="5 6">4Y4</strain>
    </source>
</reference>
<evidence type="ECO:0000259" key="3">
    <source>
        <dbReference type="Pfam" id="PF25954"/>
    </source>
</evidence>
<evidence type="ECO:0000259" key="4">
    <source>
        <dbReference type="Pfam" id="PF25967"/>
    </source>
</evidence>
<dbReference type="Gene3D" id="1.10.287.470">
    <property type="entry name" value="Helix hairpin bin"/>
    <property type="match status" value="1"/>
</dbReference>
<dbReference type="SUPFAM" id="SSF111369">
    <property type="entry name" value="HlyD-like secretion proteins"/>
    <property type="match status" value="1"/>
</dbReference>
<proteinExistence type="inferred from homology"/>
<feature type="domain" description="CusB-like beta-barrel" evidence="3">
    <location>
        <begin position="182"/>
        <end position="251"/>
    </location>
</feature>
<accession>A0A7X1F584</accession>
<feature type="region of interest" description="Disordered" evidence="2">
    <location>
        <begin position="318"/>
        <end position="339"/>
    </location>
</feature>
<sequence>MALIVVVAGAAAAALAWHGRAVPVTVATVRTGPAVELVYATGFVEARQPVAVQARITAPVVRVLVAEGDWVTRGQPLFVLADEEQQALVAQAAAQRRAAEQTEQRTLTLFRQGWVTRAARDQAVANADAARAAQATAGARQGQLVVRAEIDGVVTKRDIEPGELATPNRVLAQLGDPTRVRVTATVDERDITRIRPGQVALMSSDAWAGRTIGATVSEVTPGGDPTQRAFRVRLATPATDLPLGLSLEVNIVTQRHEPALLVPADAVRDGRVWVVTAGQVHRRPVRTGIVGPDMIEVLAGLAAGDTVVINAPEGLAEGQRVRTGPAAQPANRPPAPAVP</sequence>
<dbReference type="Proteomes" id="UP000520156">
    <property type="component" value="Unassembled WGS sequence"/>
</dbReference>
<protein>
    <submittedName>
        <fullName evidence="5">Efflux RND transporter periplasmic adaptor subunit</fullName>
    </submittedName>
</protein>
<name>A0A7X1F584_9SPHN</name>
<dbReference type="InterPro" id="IPR058627">
    <property type="entry name" value="MdtA-like_C"/>
</dbReference>
<dbReference type="PANTHER" id="PTHR30469">
    <property type="entry name" value="MULTIDRUG RESISTANCE PROTEIN MDTA"/>
    <property type="match status" value="1"/>
</dbReference>
<evidence type="ECO:0000256" key="2">
    <source>
        <dbReference type="SAM" id="MobiDB-lite"/>
    </source>
</evidence>
<dbReference type="Gene3D" id="2.40.420.20">
    <property type="match status" value="1"/>
</dbReference>
<dbReference type="GO" id="GO:1990281">
    <property type="term" value="C:efflux pump complex"/>
    <property type="evidence" value="ECO:0007669"/>
    <property type="project" value="TreeGrafter"/>
</dbReference>
<dbReference type="PANTHER" id="PTHR30469:SF38">
    <property type="entry name" value="HLYD FAMILY SECRETION PROTEIN"/>
    <property type="match status" value="1"/>
</dbReference>
<gene>
    <name evidence="5" type="ORF">H7F49_02565</name>
</gene>